<proteinExistence type="predicted"/>
<dbReference type="KEGG" id="ncu:F0U83_09580"/>
<dbReference type="InterPro" id="IPR011989">
    <property type="entry name" value="ARM-like"/>
</dbReference>
<protein>
    <submittedName>
        <fullName evidence="1">HEAT repeat domain-containing protein</fullName>
    </submittedName>
</protein>
<organism evidence="1 2">
    <name type="scientific">Neptunomonas concharum</name>
    <dbReference type="NCBI Taxonomy" id="1031538"/>
    <lineage>
        <taxon>Bacteria</taxon>
        <taxon>Pseudomonadati</taxon>
        <taxon>Pseudomonadota</taxon>
        <taxon>Gammaproteobacteria</taxon>
        <taxon>Oceanospirillales</taxon>
        <taxon>Oceanospirillaceae</taxon>
        <taxon>Neptunomonas</taxon>
    </lineage>
</organism>
<keyword evidence="2" id="KW-1185">Reference proteome</keyword>
<gene>
    <name evidence="1" type="ORF">F0U83_09580</name>
</gene>
<name>A0A5P1RCE0_9GAMM</name>
<dbReference type="OrthoDB" id="438127at2"/>
<sequence length="278" mass="30662">MVSMAFKQSYHRIIFLVTGLIVSGAIYVTRTNAESLPDITYQAGKVSLSAPATSNIKLLRRLSDEADMEVILIGQPTEIIQDWFFIQTPLRQVITSLAFPNGLALVMSTKQETIDKALIVGKGNSTAIEAEDAETIATSSEYLSTPTEEYKENHSPTKPFVKEQKSHLIFDEHPTTRQYAIRHLASTGNVNLIADALGDPDPNVRLIVIESLMHITPEVAQPLLGQILFSDPEPRVRIAAVKLISSYPDTEASRAFLNQAAKDISAEVRNIAKEALQY</sequence>
<reference evidence="1 2" key="1">
    <citation type="journal article" date="2019" name="Biochem. Eng. J.">
        <title>Metabolic engineering of the marine bacteria Neptunomonas concharum for the production of acetoin and meso-2,3-butanediol from acetate.</title>
        <authorList>
            <person name="Li W."/>
            <person name="Pu N."/>
            <person name="Liu C.-X."/>
            <person name="Yuan Q.-P."/>
            <person name="Li Z.-J."/>
        </authorList>
    </citation>
    <scope>NUCLEOTIDE SEQUENCE [LARGE SCALE GENOMIC DNA]</scope>
    <source>
        <strain evidence="1 2">JCM17730</strain>
    </source>
</reference>
<dbReference type="EMBL" id="CP043869">
    <property type="protein sequence ID" value="QEQ96952.1"/>
    <property type="molecule type" value="Genomic_DNA"/>
</dbReference>
<dbReference type="AlphaFoldDB" id="A0A5P1RCE0"/>
<dbReference type="SUPFAM" id="SSF48371">
    <property type="entry name" value="ARM repeat"/>
    <property type="match status" value="1"/>
</dbReference>
<dbReference type="Gene3D" id="1.25.10.10">
    <property type="entry name" value="Leucine-rich Repeat Variant"/>
    <property type="match status" value="1"/>
</dbReference>
<evidence type="ECO:0000313" key="2">
    <source>
        <dbReference type="Proteomes" id="UP000324760"/>
    </source>
</evidence>
<dbReference type="Proteomes" id="UP000324760">
    <property type="component" value="Chromosome"/>
</dbReference>
<dbReference type="InterPro" id="IPR016024">
    <property type="entry name" value="ARM-type_fold"/>
</dbReference>
<dbReference type="Pfam" id="PF13646">
    <property type="entry name" value="HEAT_2"/>
    <property type="match status" value="1"/>
</dbReference>
<evidence type="ECO:0000313" key="1">
    <source>
        <dbReference type="EMBL" id="QEQ96952.1"/>
    </source>
</evidence>
<accession>A0A5P1RCE0</accession>